<feature type="region of interest" description="Disordered" evidence="1">
    <location>
        <begin position="43"/>
        <end position="77"/>
    </location>
</feature>
<reference evidence="2" key="1">
    <citation type="journal article" date="2014" name="Int. J. Syst. Evol. Microbiol.">
        <title>Complete genome sequence of Corynebacterium casei LMG S-19264T (=DSM 44701T), isolated from a smear-ripened cheese.</title>
        <authorList>
            <consortium name="US DOE Joint Genome Institute (JGI-PGF)"/>
            <person name="Walter F."/>
            <person name="Albersmeier A."/>
            <person name="Kalinowski J."/>
            <person name="Ruckert C."/>
        </authorList>
    </citation>
    <scope>NUCLEOTIDE SEQUENCE</scope>
    <source>
        <strain evidence="2">JCM 5016</strain>
    </source>
</reference>
<evidence type="ECO:0000256" key="1">
    <source>
        <dbReference type="SAM" id="MobiDB-lite"/>
    </source>
</evidence>
<feature type="compositionally biased region" description="Low complexity" evidence="1">
    <location>
        <begin position="64"/>
        <end position="77"/>
    </location>
</feature>
<evidence type="ECO:0000313" key="2">
    <source>
        <dbReference type="EMBL" id="GGZ80445.1"/>
    </source>
</evidence>
<proteinExistence type="predicted"/>
<organism evidence="2 3">
    <name type="scientific">Streptomyces echinoruber</name>
    <dbReference type="NCBI Taxonomy" id="68898"/>
    <lineage>
        <taxon>Bacteria</taxon>
        <taxon>Bacillati</taxon>
        <taxon>Actinomycetota</taxon>
        <taxon>Actinomycetes</taxon>
        <taxon>Kitasatosporales</taxon>
        <taxon>Streptomycetaceae</taxon>
        <taxon>Streptomyces</taxon>
    </lineage>
</organism>
<gene>
    <name evidence="2" type="ORF">GCM10010389_17860</name>
</gene>
<dbReference type="RefSeq" id="WP_190056782.1">
    <property type="nucleotide sequence ID" value="NZ_BMWH01000004.1"/>
</dbReference>
<dbReference type="AlphaFoldDB" id="A0A918R3J9"/>
<name>A0A918R3J9_9ACTN</name>
<keyword evidence="3" id="KW-1185">Reference proteome</keyword>
<reference evidence="2" key="2">
    <citation type="submission" date="2020-09" db="EMBL/GenBank/DDBJ databases">
        <authorList>
            <person name="Sun Q."/>
            <person name="Ohkuma M."/>
        </authorList>
    </citation>
    <scope>NUCLEOTIDE SEQUENCE</scope>
    <source>
        <strain evidence="2">JCM 5016</strain>
    </source>
</reference>
<dbReference type="EMBL" id="BMWH01000004">
    <property type="protein sequence ID" value="GGZ80445.1"/>
    <property type="molecule type" value="Genomic_DNA"/>
</dbReference>
<protein>
    <submittedName>
        <fullName evidence="2">Uncharacterized protein</fullName>
    </submittedName>
</protein>
<dbReference type="Proteomes" id="UP000623010">
    <property type="component" value="Unassembled WGS sequence"/>
</dbReference>
<sequence length="175" mass="18765">MSAVDQHAEAHRLKAAHGWGARRIAKELGITRYAAEQLLTRPLRQPAAEPQPVADVAEPRRPVAEAAARPGAAASRPVADRVAGHLAALVGSGRSQPSHRPRRLVIDLDAFPGLAEDLALLQRAGARPDEVVNFAVDRLATVYRRARAAGLLADGQPFDVVDMHLRPASPTRRTA</sequence>
<comment type="caution">
    <text evidence="2">The sequence shown here is derived from an EMBL/GenBank/DDBJ whole genome shotgun (WGS) entry which is preliminary data.</text>
</comment>
<evidence type="ECO:0000313" key="3">
    <source>
        <dbReference type="Proteomes" id="UP000623010"/>
    </source>
</evidence>
<accession>A0A918R3J9</accession>